<dbReference type="InterPro" id="IPR051678">
    <property type="entry name" value="AGP_Transferase"/>
</dbReference>
<keyword evidence="2" id="KW-0808">Transferase</keyword>
<name>A0A2A2IFY7_9BACI</name>
<dbReference type="InterPro" id="IPR011009">
    <property type="entry name" value="Kinase-like_dom_sf"/>
</dbReference>
<dbReference type="RefSeq" id="WP_095654418.1">
    <property type="nucleotide sequence ID" value="NZ_NPOA01000003.1"/>
</dbReference>
<dbReference type="GO" id="GO:0016740">
    <property type="term" value="F:transferase activity"/>
    <property type="evidence" value="ECO:0007669"/>
    <property type="project" value="UniProtKB-KW"/>
</dbReference>
<dbReference type="SUPFAM" id="SSF56112">
    <property type="entry name" value="Protein kinase-like (PK-like)"/>
    <property type="match status" value="1"/>
</dbReference>
<reference evidence="2 3" key="1">
    <citation type="submission" date="2017-08" db="EMBL/GenBank/DDBJ databases">
        <title>Virgibacillus indicus sp. nov. and Virgibacillus profoundi sp. nov, two moderately halophilic bacteria isolated from marine sediment by using the Microfluidic Streak Plate.</title>
        <authorList>
            <person name="Xu B."/>
            <person name="Hu B."/>
            <person name="Wang J."/>
            <person name="Zhu Y."/>
            <person name="Huang L."/>
            <person name="Du W."/>
            <person name="Huang Y."/>
        </authorList>
    </citation>
    <scope>NUCLEOTIDE SEQUENCE [LARGE SCALE GENOMIC DNA]</scope>
    <source>
        <strain evidence="2 3">IO3-P3-H5</strain>
    </source>
</reference>
<dbReference type="PANTHER" id="PTHR21310">
    <property type="entry name" value="AMINOGLYCOSIDE PHOSPHOTRANSFERASE-RELATED-RELATED"/>
    <property type="match status" value="1"/>
</dbReference>
<dbReference type="PANTHER" id="PTHR21310:SF15">
    <property type="entry name" value="AMINOGLYCOSIDE PHOSPHOTRANSFERASE DOMAIN-CONTAINING PROTEIN"/>
    <property type="match status" value="1"/>
</dbReference>
<dbReference type="Gene3D" id="3.90.1200.10">
    <property type="match status" value="1"/>
</dbReference>
<dbReference type="AlphaFoldDB" id="A0A2A2IFY7"/>
<dbReference type="Gene3D" id="3.30.200.20">
    <property type="entry name" value="Phosphorylase Kinase, domain 1"/>
    <property type="match status" value="1"/>
</dbReference>
<gene>
    <name evidence="2" type="ORF">CIL05_04925</name>
</gene>
<dbReference type="Proteomes" id="UP000218887">
    <property type="component" value="Unassembled WGS sequence"/>
</dbReference>
<sequence length="300" mass="34085">MTLSNEQVIEIANKNGLEIDRNSLKYNESGVDFQVVFAADSEEENWVLRFPRRKDVVPRAKKEKDILDLIGEKISVQAPRWEIFSAELIGYKLLKGIPVGTIDPEAKAYVWEIDEKNIPAIFHETLGSAMVELHKIDHEEAKRAGLSVQSPGDIKNSMQKRMEKVKAEFGVSEELWHRWQEWLANDELWPKRTALIHGDLHPGHILIDKDTRVTGFIDWTEARVDDPGNDFVSQLLTLGEDALKELIDAYGNAGGYVWPNMFEHIVELSAAYPVPLAEFAMISGMKEYEEMAKQALGVEK</sequence>
<protein>
    <submittedName>
        <fullName evidence="2">Macrolide 2'-phosphotransferase</fullName>
    </submittedName>
</protein>
<dbReference type="EMBL" id="NPOA01000003">
    <property type="protein sequence ID" value="PAV30452.1"/>
    <property type="molecule type" value="Genomic_DNA"/>
</dbReference>
<evidence type="ECO:0000259" key="1">
    <source>
        <dbReference type="Pfam" id="PF01636"/>
    </source>
</evidence>
<dbReference type="InterPro" id="IPR002575">
    <property type="entry name" value="Aminoglycoside_PTrfase"/>
</dbReference>
<dbReference type="OrthoDB" id="3806873at2"/>
<feature type="domain" description="Aminoglycoside phosphotransferase" evidence="1">
    <location>
        <begin position="25"/>
        <end position="261"/>
    </location>
</feature>
<organism evidence="2 3">
    <name type="scientific">Virgibacillus profundi</name>
    <dbReference type="NCBI Taxonomy" id="2024555"/>
    <lineage>
        <taxon>Bacteria</taxon>
        <taxon>Bacillati</taxon>
        <taxon>Bacillota</taxon>
        <taxon>Bacilli</taxon>
        <taxon>Bacillales</taxon>
        <taxon>Bacillaceae</taxon>
        <taxon>Virgibacillus</taxon>
    </lineage>
</organism>
<accession>A0A2A2IFY7</accession>
<keyword evidence="3" id="KW-1185">Reference proteome</keyword>
<comment type="caution">
    <text evidence="2">The sequence shown here is derived from an EMBL/GenBank/DDBJ whole genome shotgun (WGS) entry which is preliminary data.</text>
</comment>
<evidence type="ECO:0000313" key="2">
    <source>
        <dbReference type="EMBL" id="PAV30452.1"/>
    </source>
</evidence>
<dbReference type="CDD" id="cd05152">
    <property type="entry name" value="MPH2"/>
    <property type="match status" value="1"/>
</dbReference>
<proteinExistence type="predicted"/>
<dbReference type="Pfam" id="PF01636">
    <property type="entry name" value="APH"/>
    <property type="match status" value="1"/>
</dbReference>
<evidence type="ECO:0000313" key="3">
    <source>
        <dbReference type="Proteomes" id="UP000218887"/>
    </source>
</evidence>